<evidence type="ECO:0000256" key="1">
    <source>
        <dbReference type="SAM" id="SignalP"/>
    </source>
</evidence>
<evidence type="ECO:0000313" key="2">
    <source>
        <dbReference type="EMBL" id="MBD2775554.1"/>
    </source>
</evidence>
<protein>
    <submittedName>
        <fullName evidence="2">Uncharacterized protein</fullName>
    </submittedName>
</protein>
<sequence>MRKTTILTLSLALLGILPVLAQQINPDDFTNTFIGNNNENLGKVQDDFFNYANALQEYLNNNLTRKLQPVEDYASKNAIDASRGNLQIHDPFALEDRVKEYIINNPIPNKFENNQELQTLSASNEINRQIALSAVQGNLGREGQYRLQGKFNDVQSFLERVDKFVDNVKENQNNFLNQLVQQACQVNPTTNVIGTACGSAIQSNLQVQSLIIQGGQAKMMGETLVTTTQLNQAMQYSNLNLANISQQMEDVNRARRVDASVETARLLRATAQVDLLGIGEQDSDGRNQASN</sequence>
<evidence type="ECO:0000313" key="3">
    <source>
        <dbReference type="Proteomes" id="UP000629098"/>
    </source>
</evidence>
<dbReference type="Proteomes" id="UP000629098">
    <property type="component" value="Unassembled WGS sequence"/>
</dbReference>
<feature type="signal peptide" evidence="1">
    <location>
        <begin position="1"/>
        <end position="21"/>
    </location>
</feature>
<feature type="chain" id="PRO_5035168952" evidence="1">
    <location>
        <begin position="22"/>
        <end position="291"/>
    </location>
</feature>
<name>A0A8J6XGN9_9CYAN</name>
<dbReference type="RefSeq" id="WP_190834076.1">
    <property type="nucleotide sequence ID" value="NZ_CAWPPI010000082.1"/>
</dbReference>
<dbReference type="EMBL" id="JACXAE010000082">
    <property type="protein sequence ID" value="MBD2775554.1"/>
    <property type="molecule type" value="Genomic_DNA"/>
</dbReference>
<dbReference type="AlphaFoldDB" id="A0A8J6XGN9"/>
<organism evidence="2 3">
    <name type="scientific">Iningainema tapete BLCC-T55</name>
    <dbReference type="NCBI Taxonomy" id="2748662"/>
    <lineage>
        <taxon>Bacteria</taxon>
        <taxon>Bacillati</taxon>
        <taxon>Cyanobacteriota</taxon>
        <taxon>Cyanophyceae</taxon>
        <taxon>Nostocales</taxon>
        <taxon>Scytonemataceae</taxon>
        <taxon>Iningainema tapete</taxon>
    </lineage>
</organism>
<gene>
    <name evidence="2" type="ORF">ICL16_26720</name>
</gene>
<keyword evidence="1" id="KW-0732">Signal</keyword>
<reference evidence="2" key="1">
    <citation type="submission" date="2020-09" db="EMBL/GenBank/DDBJ databases">
        <title>Iningainema tapete sp. nov. (Scytonemataceae, Cyanobacteria) from greenhouses in central Florida (USA) produces two types of nodularin with biosynthetic potential for microcystin-LR and anabaenopeptins.</title>
        <authorList>
            <person name="Berthold D.E."/>
            <person name="Lefler F.W."/>
            <person name="Huang I.-S."/>
            <person name="Abdulla H."/>
            <person name="Zimba P.V."/>
            <person name="Laughinghouse H.D. IV."/>
        </authorList>
    </citation>
    <scope>NUCLEOTIDE SEQUENCE</scope>
    <source>
        <strain evidence="2">BLCCT55</strain>
    </source>
</reference>
<accession>A0A8J6XGN9</accession>
<proteinExistence type="predicted"/>
<comment type="caution">
    <text evidence="2">The sequence shown here is derived from an EMBL/GenBank/DDBJ whole genome shotgun (WGS) entry which is preliminary data.</text>
</comment>
<keyword evidence="3" id="KW-1185">Reference proteome</keyword>